<accession>A0AAV8GFM8</accession>
<name>A0AAV8GFM8_9POAL</name>
<dbReference type="GO" id="GO:0051707">
    <property type="term" value="P:response to other organism"/>
    <property type="evidence" value="ECO:0007669"/>
    <property type="project" value="UniProtKB-ARBA"/>
</dbReference>
<dbReference type="InterPro" id="IPR027417">
    <property type="entry name" value="P-loop_NTPase"/>
</dbReference>
<feature type="domain" description="NB-ARC" evidence="7">
    <location>
        <begin position="174"/>
        <end position="345"/>
    </location>
</feature>
<keyword evidence="4" id="KW-0547">Nucleotide-binding</keyword>
<protein>
    <submittedName>
        <fullName evidence="11">Disease resistance protein RGA2</fullName>
    </submittedName>
</protein>
<keyword evidence="12" id="KW-1185">Reference proteome</keyword>
<evidence type="ECO:0000313" key="11">
    <source>
        <dbReference type="EMBL" id="KAJ4801693.1"/>
    </source>
</evidence>
<evidence type="ECO:0000256" key="4">
    <source>
        <dbReference type="ARBA" id="ARBA00022741"/>
    </source>
</evidence>
<dbReference type="PANTHER" id="PTHR36766:SF30">
    <property type="entry name" value="TIR-NBS TYPE DISEASE RESISTANCE PROTEIN-RELATED"/>
    <property type="match status" value="1"/>
</dbReference>
<keyword evidence="3" id="KW-0677">Repeat</keyword>
<dbReference type="Proteomes" id="UP001140206">
    <property type="component" value="Chromosome 2"/>
</dbReference>
<dbReference type="AlphaFoldDB" id="A0AAV8GFM8"/>
<comment type="similarity">
    <text evidence="1">Belongs to the disease resistance NB-LRR family.</text>
</comment>
<feature type="domain" description="R13L1/DRL21-like LRR repeat region" evidence="10">
    <location>
        <begin position="529"/>
        <end position="656"/>
    </location>
</feature>
<evidence type="ECO:0000259" key="10">
    <source>
        <dbReference type="Pfam" id="PF25019"/>
    </source>
</evidence>
<dbReference type="GO" id="GO:0043531">
    <property type="term" value="F:ADP binding"/>
    <property type="evidence" value="ECO:0007669"/>
    <property type="project" value="InterPro"/>
</dbReference>
<organism evidence="11 12">
    <name type="scientific">Rhynchospora pubera</name>
    <dbReference type="NCBI Taxonomy" id="906938"/>
    <lineage>
        <taxon>Eukaryota</taxon>
        <taxon>Viridiplantae</taxon>
        <taxon>Streptophyta</taxon>
        <taxon>Embryophyta</taxon>
        <taxon>Tracheophyta</taxon>
        <taxon>Spermatophyta</taxon>
        <taxon>Magnoliopsida</taxon>
        <taxon>Liliopsida</taxon>
        <taxon>Poales</taxon>
        <taxon>Cyperaceae</taxon>
        <taxon>Cyperoideae</taxon>
        <taxon>Rhynchosporeae</taxon>
        <taxon>Rhynchospora</taxon>
    </lineage>
</organism>
<gene>
    <name evidence="11" type="ORF">LUZ62_052939</name>
</gene>
<evidence type="ECO:0000313" key="12">
    <source>
        <dbReference type="Proteomes" id="UP001140206"/>
    </source>
</evidence>
<dbReference type="InterPro" id="IPR036388">
    <property type="entry name" value="WH-like_DNA-bd_sf"/>
</dbReference>
<dbReference type="SUPFAM" id="SSF52540">
    <property type="entry name" value="P-loop containing nucleoside triphosphate hydrolases"/>
    <property type="match status" value="1"/>
</dbReference>
<dbReference type="InterPro" id="IPR041118">
    <property type="entry name" value="Rx_N"/>
</dbReference>
<evidence type="ECO:0000256" key="5">
    <source>
        <dbReference type="ARBA" id="ARBA00022821"/>
    </source>
</evidence>
<dbReference type="PANTHER" id="PTHR36766">
    <property type="entry name" value="PLANT BROAD-SPECTRUM MILDEW RESISTANCE PROTEIN RPW8"/>
    <property type="match status" value="1"/>
</dbReference>
<dbReference type="Gene3D" id="3.80.10.10">
    <property type="entry name" value="Ribonuclease Inhibitor"/>
    <property type="match status" value="3"/>
</dbReference>
<evidence type="ECO:0000259" key="8">
    <source>
        <dbReference type="Pfam" id="PF18052"/>
    </source>
</evidence>
<evidence type="ECO:0000256" key="1">
    <source>
        <dbReference type="ARBA" id="ARBA00008894"/>
    </source>
</evidence>
<reference evidence="11" key="1">
    <citation type="submission" date="2022-08" db="EMBL/GenBank/DDBJ databases">
        <authorList>
            <person name="Marques A."/>
        </authorList>
    </citation>
    <scope>NUCLEOTIDE SEQUENCE</scope>
    <source>
        <strain evidence="11">RhyPub2mFocal</strain>
        <tissue evidence="11">Leaves</tissue>
    </source>
</reference>
<dbReference type="PRINTS" id="PR00364">
    <property type="entry name" value="DISEASERSIST"/>
</dbReference>
<dbReference type="Gene3D" id="1.10.10.10">
    <property type="entry name" value="Winged helix-like DNA-binding domain superfamily/Winged helix DNA-binding domain"/>
    <property type="match status" value="1"/>
</dbReference>
<dbReference type="Gene3D" id="1.20.5.4130">
    <property type="match status" value="1"/>
</dbReference>
<dbReference type="InterPro" id="IPR032675">
    <property type="entry name" value="LRR_dom_sf"/>
</dbReference>
<dbReference type="GO" id="GO:0006952">
    <property type="term" value="P:defense response"/>
    <property type="evidence" value="ECO:0007669"/>
    <property type="project" value="UniProtKB-KW"/>
</dbReference>
<dbReference type="EMBL" id="JAMFTS010000002">
    <property type="protein sequence ID" value="KAJ4801693.1"/>
    <property type="molecule type" value="Genomic_DNA"/>
</dbReference>
<dbReference type="InterPro" id="IPR056789">
    <property type="entry name" value="LRR_R13L1-DRL21"/>
</dbReference>
<sequence>MVTAVVDVSIAGWFASSTISKLIDKGRSYCKGQKSWQSELDRLARYQPQIQTLIYKAERSHLPRDPNHPLYKWLGQLQDAVEDADNLLDEFEYRHLKKEKKILKFALRAAPHDDLLRRLREVVKTFNDIATGLDTFAQVLTWLDQRFVAEVKGDASQETGFLCTENKFFGREEETQILMDWLTSSDTNEISVFSIVGVGGVGKTVLAQHLFDHEKLRCFRNKMWVCVSHTFDEMAIAKKILKLLTEKELEVQTIGEAQRALMETLSTKKFFLVLDNVWNDKERERWENLMKILRHGGQGSKILLTTRMESVANIIVEVIGEPKMSLNLNGLGERESMFLFEKYAFIGYDPKDYPKLQSIGNEIVKKLRGIPLALKTIGGMLNDKPHDEFWSSVLENGALNSDKETDGIMEAIRLSYEHLPPEVKPCFRYCSLFPQHHEFNREQLVDIWISVGIVSENDGRGKDVANNFFDTLLRKSFFEPKDSYYTMHDLLHELAQFLSKNECLCVVSNDSIQIEQSIRHLSLRTRYDINELEMMSELRELLITNLENVNSPKNASKANLTSKKHLLRIALRWSHGFENIGDKNESDKEVVDCLQPHSNLTDLFLDGYRSTYPPNWLEAMIVPNLTEIQFSYCSSLERLPPLGQLPCLKCLILENMGALKKIDLEFYGASQSGCPFPLLETLELIHLIHLEEWIEDPHCEKWFPLLKRLVVVGSPSLKKLPSVPTSLKELELNSLEITTLPEFKQQNEGSSTNQGPMFLSSLLIIYCSKLTSLRSGLFSHPDKLTSLEELAIWNCAELVQLPSKGFRGLTNLKTIRIEGCMKLILLPMLLPKNFFPPSVQQVMMSSCGDLVASLPQLLPDLSLLSLLKLENCSNLMSLPSECVLWCLKSLTEVQLRNCQRLKSLGGLGAISSLKILVIKTCPMLAIEPQVDSIEESPKNRLSMALDKLDIDQAEHLFVVPLRNLYFTKSVEIRGFSSMTTFPDQWLQQNAASLHTLGLYGLNSVESFPDSLQSLTSLKMLVLHNAFRLARLPELPESLEILDIDGCNEELAGRLKDGGLDFDKVRDLDVGIFGVLTESLINQWFR</sequence>
<keyword evidence="2" id="KW-0433">Leucine-rich repeat</keyword>
<comment type="caution">
    <text evidence="11">The sequence shown here is derived from an EMBL/GenBank/DDBJ whole genome shotgun (WGS) entry which is preliminary data.</text>
</comment>
<dbReference type="SUPFAM" id="SSF52058">
    <property type="entry name" value="L domain-like"/>
    <property type="match status" value="1"/>
</dbReference>
<keyword evidence="5" id="KW-0611">Plant defense</keyword>
<evidence type="ECO:0000256" key="6">
    <source>
        <dbReference type="ARBA" id="ARBA00022840"/>
    </source>
</evidence>
<dbReference type="Pfam" id="PF00931">
    <property type="entry name" value="NB-ARC"/>
    <property type="match status" value="1"/>
</dbReference>
<feature type="domain" description="Disease resistance N-terminal" evidence="8">
    <location>
        <begin position="15"/>
        <end position="101"/>
    </location>
</feature>
<keyword evidence="6" id="KW-0067">ATP-binding</keyword>
<dbReference type="Pfam" id="PF18052">
    <property type="entry name" value="Rx_N"/>
    <property type="match status" value="1"/>
</dbReference>
<dbReference type="SUPFAM" id="SSF52047">
    <property type="entry name" value="RNI-like"/>
    <property type="match status" value="1"/>
</dbReference>
<dbReference type="Pfam" id="PF23559">
    <property type="entry name" value="WHD_DRP"/>
    <property type="match status" value="1"/>
</dbReference>
<dbReference type="InterPro" id="IPR058922">
    <property type="entry name" value="WHD_DRP"/>
</dbReference>
<dbReference type="Pfam" id="PF25019">
    <property type="entry name" value="LRR_R13L1-DRL21"/>
    <property type="match status" value="1"/>
</dbReference>
<evidence type="ECO:0000259" key="9">
    <source>
        <dbReference type="Pfam" id="PF23559"/>
    </source>
</evidence>
<dbReference type="InterPro" id="IPR002182">
    <property type="entry name" value="NB-ARC"/>
</dbReference>
<evidence type="ECO:0000256" key="2">
    <source>
        <dbReference type="ARBA" id="ARBA00022614"/>
    </source>
</evidence>
<dbReference type="Gene3D" id="3.40.50.300">
    <property type="entry name" value="P-loop containing nucleotide triphosphate hydrolases"/>
    <property type="match status" value="1"/>
</dbReference>
<evidence type="ECO:0000256" key="3">
    <source>
        <dbReference type="ARBA" id="ARBA00022737"/>
    </source>
</evidence>
<dbReference type="GO" id="GO:0005524">
    <property type="term" value="F:ATP binding"/>
    <property type="evidence" value="ECO:0007669"/>
    <property type="project" value="UniProtKB-KW"/>
</dbReference>
<proteinExistence type="inferred from homology"/>
<feature type="domain" description="Disease resistance protein winged helix" evidence="9">
    <location>
        <begin position="432"/>
        <end position="495"/>
    </location>
</feature>
<evidence type="ECO:0000259" key="7">
    <source>
        <dbReference type="Pfam" id="PF00931"/>
    </source>
</evidence>